<dbReference type="GeneID" id="25313723"/>
<evidence type="ECO:0000259" key="2">
    <source>
        <dbReference type="Pfam" id="PF10307"/>
    </source>
</evidence>
<keyword evidence="4" id="KW-1185">Reference proteome</keyword>
<gene>
    <name evidence="3" type="ORF">T310_1372</name>
</gene>
<dbReference type="GO" id="GO:0003723">
    <property type="term" value="F:RNA binding"/>
    <property type="evidence" value="ECO:0007669"/>
    <property type="project" value="TreeGrafter"/>
</dbReference>
<feature type="compositionally biased region" description="Low complexity" evidence="1">
    <location>
        <begin position="551"/>
        <end position="560"/>
    </location>
</feature>
<evidence type="ECO:0000313" key="3">
    <source>
        <dbReference type="EMBL" id="KKA24584.1"/>
    </source>
</evidence>
<feature type="compositionally biased region" description="Basic and acidic residues" evidence="1">
    <location>
        <begin position="565"/>
        <end position="574"/>
    </location>
</feature>
<dbReference type="GO" id="GO:1990259">
    <property type="term" value="F:histone H2AQ104 methyltransferase activity"/>
    <property type="evidence" value="ECO:0007669"/>
    <property type="project" value="TreeGrafter"/>
</dbReference>
<name>A0A0F4Z239_RASE3</name>
<dbReference type="GO" id="GO:0032040">
    <property type="term" value="C:small-subunit processome"/>
    <property type="evidence" value="ECO:0007669"/>
    <property type="project" value="TreeGrafter"/>
</dbReference>
<feature type="region of interest" description="Disordered" evidence="1">
    <location>
        <begin position="446"/>
        <end position="574"/>
    </location>
</feature>
<feature type="compositionally biased region" description="Polar residues" evidence="1">
    <location>
        <begin position="483"/>
        <end position="499"/>
    </location>
</feature>
<feature type="compositionally biased region" description="Gly residues" evidence="1">
    <location>
        <begin position="526"/>
        <end position="550"/>
    </location>
</feature>
<accession>A0A0F4Z239</accession>
<dbReference type="PANTHER" id="PTHR10335">
    <property type="entry name" value="RRNA 2-O-METHYLTRANSFERASE FIBRILLARIN"/>
    <property type="match status" value="1"/>
</dbReference>
<dbReference type="AlphaFoldDB" id="A0A0F4Z239"/>
<dbReference type="Proteomes" id="UP000053958">
    <property type="component" value="Unassembled WGS sequence"/>
</dbReference>
<dbReference type="EMBL" id="LASV01000057">
    <property type="protein sequence ID" value="KKA24584.1"/>
    <property type="molecule type" value="Genomic_DNA"/>
</dbReference>
<dbReference type="OrthoDB" id="5596992at2759"/>
<sequence>MLKSAKAVVSAQSQSSSMAAPQLNGTAPSDSRRPSTHTITGLKRWSVANKELPAVSQIKYIHVYDFDNTLFNSPLPNPQLWNGQTVGFLQTKDGFANGGWWHDPNLLAATGEGIEVEEARGWKGWWNEQIVQLVELSMQQKDALTVLLTGRSEAGFADLIKRIVSSRKLDFDLICLKPEVGPNGQQFASTMAFKQAFLEELVLTYKQADEIRVYEDRVKHVKGFREFFEKLNKTFLTAASPSDRKPILAEVIQVAEGTTFLSPVTEVAEVQKMINNHNARFRDPALNITKSPYGRLQIKRTVFYTGYLISNADSSRLITQLVHPLLPPGLIESNDIKYMANSVLITPRPAPKSILDKVGGLGKKVSWQVTGTAVYDHKIWAARVKPVPETERYYTENPTPIIVLAVRKGARPIDAGRIQNWQPVPPDKAFVFDTVVGEKVILRVEEEDPDEGEWESQFVNKNNKRRHQQELNDEDVVYPPGSSRDSGSYYQNGSESSPYGQPPRHPSNRHDDGPRRGGPSFRGRGRGSGGGRGKGGNSGRGRGRGRGGPAGYRSLDDYAGYDGGYDDRGQTMNY</sequence>
<feature type="domain" description="Swiss Army Knife RNA repair protein HAD" evidence="2">
    <location>
        <begin position="73"/>
        <end position="279"/>
    </location>
</feature>
<dbReference type="GO" id="GO:0000494">
    <property type="term" value="P:box C/D sno(s)RNA 3'-end processing"/>
    <property type="evidence" value="ECO:0007669"/>
    <property type="project" value="TreeGrafter"/>
</dbReference>
<comment type="caution">
    <text evidence="3">The sequence shown here is derived from an EMBL/GenBank/DDBJ whole genome shotgun (WGS) entry which is preliminary data.</text>
</comment>
<dbReference type="GO" id="GO:0008649">
    <property type="term" value="F:rRNA methyltransferase activity"/>
    <property type="evidence" value="ECO:0007669"/>
    <property type="project" value="TreeGrafter"/>
</dbReference>
<reference evidence="3 4" key="1">
    <citation type="submission" date="2015-04" db="EMBL/GenBank/DDBJ databases">
        <authorList>
            <person name="Heijne W.H."/>
            <person name="Fedorova N.D."/>
            <person name="Nierman W.C."/>
            <person name="Vollebregt A.W."/>
            <person name="Zhao Z."/>
            <person name="Wu L."/>
            <person name="Kumar M."/>
            <person name="Stam H."/>
            <person name="van den Berg M.A."/>
            <person name="Pel H.J."/>
        </authorList>
    </citation>
    <scope>NUCLEOTIDE SEQUENCE [LARGE SCALE GENOMIC DNA]</scope>
    <source>
        <strain evidence="3 4">CBS 393.64</strain>
    </source>
</reference>
<dbReference type="RefSeq" id="XP_013331196.1">
    <property type="nucleotide sequence ID" value="XM_013475742.1"/>
</dbReference>
<feature type="region of interest" description="Disordered" evidence="1">
    <location>
        <begin position="1"/>
        <end position="37"/>
    </location>
</feature>
<proteinExistence type="predicted"/>
<protein>
    <recommendedName>
        <fullName evidence="2">Swiss Army Knife RNA repair protein HAD domain-containing protein</fullName>
    </recommendedName>
</protein>
<feature type="compositionally biased region" description="Low complexity" evidence="1">
    <location>
        <begin position="1"/>
        <end position="20"/>
    </location>
</feature>
<evidence type="ECO:0000313" key="4">
    <source>
        <dbReference type="Proteomes" id="UP000053958"/>
    </source>
</evidence>
<dbReference type="InterPro" id="IPR018812">
    <property type="entry name" value="SAK_HAD"/>
</dbReference>
<dbReference type="Pfam" id="PF10307">
    <property type="entry name" value="HAD_SAK_1"/>
    <property type="match status" value="1"/>
</dbReference>
<evidence type="ECO:0000256" key="1">
    <source>
        <dbReference type="SAM" id="MobiDB-lite"/>
    </source>
</evidence>
<dbReference type="GO" id="GO:0031428">
    <property type="term" value="C:box C/D methylation guide snoRNP complex"/>
    <property type="evidence" value="ECO:0007669"/>
    <property type="project" value="TreeGrafter"/>
</dbReference>
<organism evidence="3 4">
    <name type="scientific">Rasamsonia emersonii (strain ATCC 16479 / CBS 393.64 / IMI 116815)</name>
    <dbReference type="NCBI Taxonomy" id="1408163"/>
    <lineage>
        <taxon>Eukaryota</taxon>
        <taxon>Fungi</taxon>
        <taxon>Dikarya</taxon>
        <taxon>Ascomycota</taxon>
        <taxon>Pezizomycotina</taxon>
        <taxon>Eurotiomycetes</taxon>
        <taxon>Eurotiomycetidae</taxon>
        <taxon>Eurotiales</taxon>
        <taxon>Trichocomaceae</taxon>
        <taxon>Rasamsonia</taxon>
    </lineage>
</organism>
<dbReference type="PANTHER" id="PTHR10335:SF23">
    <property type="entry name" value="OB FOLD-CONTAINING PROTEIN, NUCLEIC ACID BINDING"/>
    <property type="match status" value="1"/>
</dbReference>